<dbReference type="Proteomes" id="UP001055879">
    <property type="component" value="Linkage Group LG16"/>
</dbReference>
<organism evidence="1 2">
    <name type="scientific">Arctium lappa</name>
    <name type="common">Greater burdock</name>
    <name type="synonym">Lappa major</name>
    <dbReference type="NCBI Taxonomy" id="4217"/>
    <lineage>
        <taxon>Eukaryota</taxon>
        <taxon>Viridiplantae</taxon>
        <taxon>Streptophyta</taxon>
        <taxon>Embryophyta</taxon>
        <taxon>Tracheophyta</taxon>
        <taxon>Spermatophyta</taxon>
        <taxon>Magnoliopsida</taxon>
        <taxon>eudicotyledons</taxon>
        <taxon>Gunneridae</taxon>
        <taxon>Pentapetalae</taxon>
        <taxon>asterids</taxon>
        <taxon>campanulids</taxon>
        <taxon>Asterales</taxon>
        <taxon>Asteraceae</taxon>
        <taxon>Carduoideae</taxon>
        <taxon>Cardueae</taxon>
        <taxon>Arctiinae</taxon>
        <taxon>Arctium</taxon>
    </lineage>
</organism>
<accession>A0ACB8XQK8</accession>
<name>A0ACB8XQK8_ARCLA</name>
<reference evidence="2" key="1">
    <citation type="journal article" date="2022" name="Mol. Ecol. Resour.">
        <title>The genomes of chicory, endive, great burdock and yacon provide insights into Asteraceae palaeo-polyploidization history and plant inulin production.</title>
        <authorList>
            <person name="Fan W."/>
            <person name="Wang S."/>
            <person name="Wang H."/>
            <person name="Wang A."/>
            <person name="Jiang F."/>
            <person name="Liu H."/>
            <person name="Zhao H."/>
            <person name="Xu D."/>
            <person name="Zhang Y."/>
        </authorList>
    </citation>
    <scope>NUCLEOTIDE SEQUENCE [LARGE SCALE GENOMIC DNA]</scope>
    <source>
        <strain evidence="2">cv. Niubang</strain>
    </source>
</reference>
<proteinExistence type="predicted"/>
<sequence length="100" mass="11436">MSEPQSVDASTQSVAAGERPQLYKYVLNGYALKLWKQLPIYQTRNEGSNHLPITFQHHKMAEKDASKIAIFATRHTLKNEALRLVREEMTAKAKKKLNNL</sequence>
<reference evidence="1 2" key="2">
    <citation type="journal article" date="2022" name="Mol. Ecol. Resour.">
        <title>The genomes of chicory, endive, great burdock and yacon provide insights into Asteraceae paleo-polyploidization history and plant inulin production.</title>
        <authorList>
            <person name="Fan W."/>
            <person name="Wang S."/>
            <person name="Wang H."/>
            <person name="Wang A."/>
            <person name="Jiang F."/>
            <person name="Liu H."/>
            <person name="Zhao H."/>
            <person name="Xu D."/>
            <person name="Zhang Y."/>
        </authorList>
    </citation>
    <scope>NUCLEOTIDE SEQUENCE [LARGE SCALE GENOMIC DNA]</scope>
    <source>
        <strain evidence="2">cv. Niubang</strain>
    </source>
</reference>
<evidence type="ECO:0000313" key="2">
    <source>
        <dbReference type="Proteomes" id="UP001055879"/>
    </source>
</evidence>
<protein>
    <submittedName>
        <fullName evidence="1">Uncharacterized protein</fullName>
    </submittedName>
</protein>
<evidence type="ECO:0000313" key="1">
    <source>
        <dbReference type="EMBL" id="KAI3669049.1"/>
    </source>
</evidence>
<keyword evidence="2" id="KW-1185">Reference proteome</keyword>
<dbReference type="EMBL" id="CM042062">
    <property type="protein sequence ID" value="KAI3669049.1"/>
    <property type="molecule type" value="Genomic_DNA"/>
</dbReference>
<gene>
    <name evidence="1" type="ORF">L6452_40270</name>
</gene>
<comment type="caution">
    <text evidence="1">The sequence shown here is derived from an EMBL/GenBank/DDBJ whole genome shotgun (WGS) entry which is preliminary data.</text>
</comment>